<feature type="repeat" description="ANK" evidence="3">
    <location>
        <begin position="534"/>
        <end position="566"/>
    </location>
</feature>
<dbReference type="AlphaFoldDB" id="A0A5K1VGP1"/>
<dbReference type="PANTHER" id="PTHR24198:SF165">
    <property type="entry name" value="ANKYRIN REPEAT-CONTAINING PROTEIN-RELATED"/>
    <property type="match status" value="1"/>
</dbReference>
<dbReference type="SMART" id="SM00248">
    <property type="entry name" value="ANK"/>
    <property type="match status" value="11"/>
</dbReference>
<gene>
    <name evidence="4" type="ORF">CL6EHI_197870</name>
</gene>
<evidence type="ECO:0000313" key="5">
    <source>
        <dbReference type="Proteomes" id="UP000078387"/>
    </source>
</evidence>
<dbReference type="VEuPathDB" id="AmoebaDB:EHI_197870"/>
<evidence type="ECO:0000256" key="3">
    <source>
        <dbReference type="PROSITE-ProRule" id="PRU00023"/>
    </source>
</evidence>
<dbReference type="VEuPathDB" id="AmoebaDB:EHI8A_119050"/>
<sequence length="667" mass="77576">MNCPLEYYPKEHNTSGTIHQLLLCKKKELIEVYIDEYPESIFEKDKHGTSLIGNCVSIGNEECLKMLIKRGCKMNEKNNKGITPLFVALHKGKKKIIELLEEGMKLNWTSVELIQRDVKGFCIMHYLAQTNYLLEWYKKYKLKRFIEDQVNIYKATPLFIAAQYKNSKAINELLTLGANPMKPNIYGQIPLMISLEKGDIESIRLLFKGLTNNAYSDKKGRQLIHYSIKSHKIEIVGELLKLYGYQENSVICLQNCLYEIQESGKFNGFNELMKKELHQMEIDFNKQNLCDNDGFHLIYYTIYYDFPELIQLICIWDKEALKRRIYNGWTPLLYASSFGRKSCLLTIIKILGKNCLLDKGNEGENALQLACYYKHYDIVSVLLEQEIDLIHQVDNYKNNIFHYTVSGGERNILRMLYDKIKEKSMIKEVNSYQQNVLHIGSLSGCSSITLELINKYSVNPQQIDQYGNSPFHYAVLANTSDTFLINLLKRYYTDIPQDHLKRTPLHIACCCGNSYIIPLLIKKYPSCINIQDSFLKTPLHYAVAMNHPECVDILIQNHCNTTIIDSKGKRAIEYAQCSYCICRLLNRNPLCIKKYIITERDIESMNIFSIGTIVRVVFQNNNNQMFILYENKLTQIHLISYKKIPLNPTEKQQLLQLSHQFKINLVF</sequence>
<dbReference type="InterPro" id="IPR002110">
    <property type="entry name" value="Ankyrin_rpt"/>
</dbReference>
<protein>
    <submittedName>
        <fullName evidence="4">Ankyrin repeat protein putative</fullName>
    </submittedName>
</protein>
<dbReference type="VEuPathDB" id="AmoebaDB:KM1_058340"/>
<proteinExistence type="predicted"/>
<dbReference type="EMBL" id="BDEQ01000001">
    <property type="protein sequence ID" value="GAT97946.1"/>
    <property type="molecule type" value="Genomic_DNA"/>
</dbReference>
<dbReference type="VEuPathDB" id="AmoebaDB:EHI7A_026540"/>
<dbReference type="PROSITE" id="PS50088">
    <property type="entry name" value="ANK_REPEAT"/>
    <property type="match status" value="1"/>
</dbReference>
<dbReference type="VEuPathDB" id="AmoebaDB:EHI5A_048050"/>
<dbReference type="Pfam" id="PF12796">
    <property type="entry name" value="Ank_2"/>
    <property type="match status" value="4"/>
</dbReference>
<accession>A0A5K1VGP1</accession>
<dbReference type="SUPFAM" id="SSF48403">
    <property type="entry name" value="Ankyrin repeat"/>
    <property type="match status" value="2"/>
</dbReference>
<keyword evidence="1" id="KW-0677">Repeat</keyword>
<dbReference type="InterPro" id="IPR036770">
    <property type="entry name" value="Ankyrin_rpt-contain_sf"/>
</dbReference>
<reference evidence="4 5" key="1">
    <citation type="submission" date="2016-05" db="EMBL/GenBank/DDBJ databases">
        <title>First whole genome sequencing of Entamoeba histolytica HM1:IMSS-clone-6.</title>
        <authorList>
            <person name="Mukherjee Avik.K."/>
            <person name="Izumyama S."/>
            <person name="Nakada-Tsukui K."/>
            <person name="Nozaki T."/>
        </authorList>
    </citation>
    <scope>NUCLEOTIDE SEQUENCE [LARGE SCALE GENOMIC DNA]</scope>
    <source>
        <strain evidence="4 5">HM1:IMSS clone 6</strain>
    </source>
</reference>
<comment type="caution">
    <text evidence="4">The sequence shown here is derived from an EMBL/GenBank/DDBJ whole genome shotgun (WGS) entry which is preliminary data.</text>
</comment>
<keyword evidence="2 3" id="KW-0040">ANK repeat</keyword>
<dbReference type="PANTHER" id="PTHR24198">
    <property type="entry name" value="ANKYRIN REPEAT AND PROTEIN KINASE DOMAIN-CONTAINING PROTEIN"/>
    <property type="match status" value="1"/>
</dbReference>
<organism evidence="4 5">
    <name type="scientific">Entamoeba histolytica</name>
    <dbReference type="NCBI Taxonomy" id="5759"/>
    <lineage>
        <taxon>Eukaryota</taxon>
        <taxon>Amoebozoa</taxon>
        <taxon>Evosea</taxon>
        <taxon>Archamoebae</taxon>
        <taxon>Mastigamoebida</taxon>
        <taxon>Entamoebidae</taxon>
        <taxon>Entamoeba</taxon>
    </lineage>
</organism>
<evidence type="ECO:0000313" key="4">
    <source>
        <dbReference type="EMBL" id="GAT97946.1"/>
    </source>
</evidence>
<dbReference type="OMA" id="DWILNMQ"/>
<dbReference type="Proteomes" id="UP000078387">
    <property type="component" value="Unassembled WGS sequence"/>
</dbReference>
<dbReference type="Gene3D" id="1.25.40.20">
    <property type="entry name" value="Ankyrin repeat-containing domain"/>
    <property type="match status" value="4"/>
</dbReference>
<name>A0A5K1VGP1_ENTHI</name>
<evidence type="ECO:0000256" key="2">
    <source>
        <dbReference type="ARBA" id="ARBA00023043"/>
    </source>
</evidence>
<evidence type="ECO:0000256" key="1">
    <source>
        <dbReference type="ARBA" id="ARBA00022737"/>
    </source>
</evidence>